<evidence type="ECO:0000256" key="2">
    <source>
        <dbReference type="ARBA" id="ARBA00022723"/>
    </source>
</evidence>
<dbReference type="CDD" id="cd10030">
    <property type="entry name" value="UDG-F4_TTUDGA_SPO1dp_like"/>
    <property type="match status" value="1"/>
</dbReference>
<gene>
    <name evidence="10" type="ORF">Tasa_025_023</name>
</gene>
<keyword evidence="11" id="KW-1185">Reference proteome</keyword>
<evidence type="ECO:0000259" key="9">
    <source>
        <dbReference type="SMART" id="SM00986"/>
    </source>
</evidence>
<dbReference type="GO" id="GO:0097506">
    <property type="term" value="F:deaminated base DNA N-glycosylase activity"/>
    <property type="evidence" value="ECO:0007669"/>
    <property type="project" value="UniProtKB-ARBA"/>
</dbReference>
<keyword evidence="1" id="KW-0004">4Fe-4S</keyword>
<dbReference type="PANTHER" id="PTHR33693">
    <property type="entry name" value="TYPE-5 URACIL-DNA GLYCOSYLASE"/>
    <property type="match status" value="1"/>
</dbReference>
<keyword evidence="7" id="KW-0234">DNA repair</keyword>
<dbReference type="GO" id="GO:0051539">
    <property type="term" value="F:4 iron, 4 sulfur cluster binding"/>
    <property type="evidence" value="ECO:0007669"/>
    <property type="project" value="UniProtKB-KW"/>
</dbReference>
<evidence type="ECO:0000313" key="11">
    <source>
        <dbReference type="Proteomes" id="UP000032679"/>
    </source>
</evidence>
<evidence type="ECO:0000313" key="10">
    <source>
        <dbReference type="EMBL" id="GAN54592.1"/>
    </source>
</evidence>
<dbReference type="Proteomes" id="UP000032679">
    <property type="component" value="Unassembled WGS sequence"/>
</dbReference>
<evidence type="ECO:0000256" key="1">
    <source>
        <dbReference type="ARBA" id="ARBA00022485"/>
    </source>
</evidence>
<dbReference type="SMART" id="SM00987">
    <property type="entry name" value="UreE_C"/>
    <property type="match status" value="1"/>
</dbReference>
<dbReference type="EMBL" id="BALE01000025">
    <property type="protein sequence ID" value="GAN54592.1"/>
    <property type="molecule type" value="Genomic_DNA"/>
</dbReference>
<proteinExistence type="predicted"/>
<evidence type="ECO:0000256" key="8">
    <source>
        <dbReference type="SAM" id="MobiDB-lite"/>
    </source>
</evidence>
<dbReference type="OrthoDB" id="5290748at2"/>
<reference evidence="10 11" key="1">
    <citation type="submission" date="2012-10" db="EMBL/GenBank/DDBJ databases">
        <title>Genome sequencing of Tanticharoenia sakaeratensis NBRC 103193.</title>
        <authorList>
            <person name="Azuma Y."/>
            <person name="Hadano H."/>
            <person name="Hirakawa H."/>
            <person name="Matsushita K."/>
        </authorList>
    </citation>
    <scope>NUCLEOTIDE SEQUENCE [LARGE SCALE GENOMIC DNA]</scope>
    <source>
        <strain evidence="10 11">NBRC 103193</strain>
    </source>
</reference>
<dbReference type="GO" id="GO:0046872">
    <property type="term" value="F:metal ion binding"/>
    <property type="evidence" value="ECO:0007669"/>
    <property type="project" value="UniProtKB-KW"/>
</dbReference>
<dbReference type="GO" id="GO:0006281">
    <property type="term" value="P:DNA repair"/>
    <property type="evidence" value="ECO:0007669"/>
    <property type="project" value="UniProtKB-KW"/>
</dbReference>
<feature type="domain" description="Uracil-DNA glycosylase-like" evidence="9">
    <location>
        <begin position="122"/>
        <end position="274"/>
    </location>
</feature>
<protein>
    <submittedName>
        <fullName evidence="10">Bacteriophage-type DNA polymerase</fullName>
    </submittedName>
</protein>
<evidence type="ECO:0000256" key="3">
    <source>
        <dbReference type="ARBA" id="ARBA00022763"/>
    </source>
</evidence>
<evidence type="ECO:0000256" key="7">
    <source>
        <dbReference type="ARBA" id="ARBA00023204"/>
    </source>
</evidence>
<dbReference type="Pfam" id="PF03167">
    <property type="entry name" value="UDG"/>
    <property type="match status" value="1"/>
</dbReference>
<name>A0A0D6MLP2_9PROT</name>
<dbReference type="InterPro" id="IPR036895">
    <property type="entry name" value="Uracil-DNA_glycosylase-like_sf"/>
</dbReference>
<keyword evidence="6" id="KW-0411">Iron-sulfur</keyword>
<dbReference type="SMART" id="SM00986">
    <property type="entry name" value="UDG"/>
    <property type="match status" value="1"/>
</dbReference>
<evidence type="ECO:0000256" key="6">
    <source>
        <dbReference type="ARBA" id="ARBA00023014"/>
    </source>
</evidence>
<dbReference type="RefSeq" id="WP_048849133.1">
    <property type="nucleotide sequence ID" value="NZ_BALE01000025.1"/>
</dbReference>
<keyword evidence="5" id="KW-0408">Iron</keyword>
<keyword evidence="2" id="KW-0479">Metal-binding</keyword>
<dbReference type="STRING" id="1231623.Tasa_025_023"/>
<dbReference type="InterPro" id="IPR005122">
    <property type="entry name" value="Uracil-DNA_glycosylase-like"/>
</dbReference>
<dbReference type="SUPFAM" id="SSF52141">
    <property type="entry name" value="Uracil-DNA glycosylase-like"/>
    <property type="match status" value="1"/>
</dbReference>
<evidence type="ECO:0000256" key="4">
    <source>
        <dbReference type="ARBA" id="ARBA00022801"/>
    </source>
</evidence>
<comment type="caution">
    <text evidence="10">The sequence shown here is derived from an EMBL/GenBank/DDBJ whole genome shotgun (WGS) entry which is preliminary data.</text>
</comment>
<feature type="compositionally biased region" description="Low complexity" evidence="8">
    <location>
        <begin position="49"/>
        <end position="63"/>
    </location>
</feature>
<feature type="region of interest" description="Disordered" evidence="8">
    <location>
        <begin position="49"/>
        <end position="86"/>
    </location>
</feature>
<dbReference type="AlphaFoldDB" id="A0A0D6MLP2"/>
<dbReference type="Gene3D" id="3.40.470.10">
    <property type="entry name" value="Uracil-DNA glycosylase-like domain"/>
    <property type="match status" value="1"/>
</dbReference>
<sequence length="285" mass="29846">MLSDLPHSPDLHDALGALLRLYAEWGVDSALDPAPLDRATGISGAELMPAAPARQRASSAGPRMEPEAARETGPGSAARPAPVSRVPTGVAVEPAADLETLISRLKTVPDIALRRTATHTLVPVAVPGAALMILGDIPDSDEDRTGVLFAGAPGALLTRMLGSIGLAPDALSRAAAIPWRPPGERDVTDAEREACVPLLQQAIALCAPKIVAGFGPTSARMLMGADTQLNRVRGRWVTLNLPQAPHPIRFLPMRHPAQVAASPQARKDAWRDLLALAEALEEAGP</sequence>
<dbReference type="InterPro" id="IPR051536">
    <property type="entry name" value="UDG_Type-4/5"/>
</dbReference>
<organism evidence="10 11">
    <name type="scientific">Tanticharoenia sakaeratensis NBRC 103193</name>
    <dbReference type="NCBI Taxonomy" id="1231623"/>
    <lineage>
        <taxon>Bacteria</taxon>
        <taxon>Pseudomonadati</taxon>
        <taxon>Pseudomonadota</taxon>
        <taxon>Alphaproteobacteria</taxon>
        <taxon>Acetobacterales</taxon>
        <taxon>Acetobacteraceae</taxon>
        <taxon>Tanticharoenia</taxon>
    </lineage>
</organism>
<dbReference type="PANTHER" id="PTHR33693:SF1">
    <property type="entry name" value="TYPE-4 URACIL-DNA GLYCOSYLASE"/>
    <property type="match status" value="1"/>
</dbReference>
<keyword evidence="4" id="KW-0378">Hydrolase</keyword>
<keyword evidence="3" id="KW-0227">DNA damage</keyword>
<accession>A0A0D6MLP2</accession>
<evidence type="ECO:0000256" key="5">
    <source>
        <dbReference type="ARBA" id="ARBA00023004"/>
    </source>
</evidence>